<dbReference type="NCBIfam" id="TIGR03317">
    <property type="entry name" value="ygfZ_signature"/>
    <property type="match status" value="1"/>
</dbReference>
<dbReference type="GO" id="GO:0016226">
    <property type="term" value="P:iron-sulfur cluster assembly"/>
    <property type="evidence" value="ECO:0007669"/>
    <property type="project" value="TreeGrafter"/>
</dbReference>
<dbReference type="STRING" id="1249552.PS2015_1604"/>
<accession>A0A0S2KD72</accession>
<protein>
    <submittedName>
        <fullName evidence="1">Uncharacterized protein</fullName>
    </submittedName>
</protein>
<dbReference type="PANTHER" id="PTHR22602:SF0">
    <property type="entry name" value="TRANSFERASE CAF17, MITOCHONDRIAL-RELATED"/>
    <property type="match status" value="1"/>
</dbReference>
<dbReference type="OrthoDB" id="9796287at2"/>
<dbReference type="PANTHER" id="PTHR22602">
    <property type="entry name" value="TRANSFERASE CAF17, MITOCHONDRIAL-RELATED"/>
    <property type="match status" value="1"/>
</dbReference>
<dbReference type="KEGG" id="pspi:PS2015_1604"/>
<sequence length="296" mass="33162">MTSSTNSFVADIPCDLLLVSGKDSQRFLQGQLSCDMNRLSGNTRLRGALCNLKGRVISDVQLWQHEDNIIMQCPQGMAEKIRSSLSKYQVFFKTDIETMDARFQCIGVSLSDPGHSSAAEFQNWPGDIDQVINLPGLKVARINNSTSTPARFELLLDSGHDKVSQWLSTLAGNLRQGQAVDWRLFDIQDGIAHVRPGQEECFTPQLLGYDLNGTIDFKKGCYTGQEVVARMYYRAEAKKRPGYLLLEQGESLDNFGIEADNDIIDMVETPDGKRHYLLVANTRDEQRHSRIELIAG</sequence>
<reference evidence="1 2" key="1">
    <citation type="submission" date="2015-11" db="EMBL/GenBank/DDBJ databases">
        <authorList>
            <person name="Zhang Y."/>
            <person name="Guo Z."/>
        </authorList>
    </citation>
    <scope>NUCLEOTIDE SEQUENCE [LARGE SCALE GENOMIC DNA]</scope>
    <source>
        <strain evidence="1 2">KCTC 32221</strain>
    </source>
</reference>
<evidence type="ECO:0000313" key="1">
    <source>
        <dbReference type="EMBL" id="ALO46257.1"/>
    </source>
</evidence>
<proteinExistence type="predicted"/>
<dbReference type="PATRIC" id="fig|1249552.3.peg.1609"/>
<dbReference type="Gene3D" id="3.30.70.1400">
    <property type="entry name" value="Aminomethyltransferase beta-barrel domains"/>
    <property type="match status" value="1"/>
</dbReference>
<dbReference type="EMBL" id="CP013189">
    <property type="protein sequence ID" value="ALO46257.1"/>
    <property type="molecule type" value="Genomic_DNA"/>
</dbReference>
<dbReference type="Gene3D" id="3.30.70.1630">
    <property type="match status" value="1"/>
</dbReference>
<dbReference type="RefSeq" id="WP_058021713.1">
    <property type="nucleotide sequence ID" value="NZ_CP013189.1"/>
</dbReference>
<dbReference type="Gene3D" id="2.40.30.160">
    <property type="match status" value="1"/>
</dbReference>
<dbReference type="InterPro" id="IPR017703">
    <property type="entry name" value="YgfZ/GCV_T_CS"/>
</dbReference>
<dbReference type="InterPro" id="IPR045179">
    <property type="entry name" value="YgfZ/GcvT"/>
</dbReference>
<name>A0A0S2KD72_9GAMM</name>
<dbReference type="AlphaFoldDB" id="A0A0S2KD72"/>
<keyword evidence="2" id="KW-1185">Reference proteome</keyword>
<gene>
    <name evidence="1" type="ORF">PS2015_1604</name>
</gene>
<dbReference type="SUPFAM" id="SSF103025">
    <property type="entry name" value="Folate-binding domain"/>
    <property type="match status" value="1"/>
</dbReference>
<evidence type="ECO:0000313" key="2">
    <source>
        <dbReference type="Proteomes" id="UP000065641"/>
    </source>
</evidence>
<dbReference type="Proteomes" id="UP000065641">
    <property type="component" value="Chromosome"/>
</dbReference>
<organism evidence="1 2">
    <name type="scientific">Pseudohongiella spirulinae</name>
    <dbReference type="NCBI Taxonomy" id="1249552"/>
    <lineage>
        <taxon>Bacteria</taxon>
        <taxon>Pseudomonadati</taxon>
        <taxon>Pseudomonadota</taxon>
        <taxon>Gammaproteobacteria</taxon>
        <taxon>Pseudomonadales</taxon>
        <taxon>Pseudohongiellaceae</taxon>
        <taxon>Pseudohongiella</taxon>
    </lineage>
</organism>